<keyword evidence="11" id="KW-1185">Reference proteome</keyword>
<keyword evidence="5 6" id="KW-0482">Metalloprotease</keyword>
<evidence type="ECO:0000259" key="8">
    <source>
        <dbReference type="Pfam" id="PF01435"/>
    </source>
</evidence>
<reference evidence="10 11" key="2">
    <citation type="submission" date="2023-12" db="EMBL/GenBank/DDBJ databases">
        <authorList>
            <consortium name="Cladostephus spongiosus"/>
            <person name="Lorente B."/>
            <person name="Cabral C."/>
            <person name="Frias J."/>
            <person name="Faria J."/>
            <person name="Toubarro D."/>
        </authorList>
    </citation>
    <scope>NUCLEOTIDE SEQUENCE [LARGE SCALE GENOMIC DNA]</scope>
    <source>
        <strain evidence="10 11">ZMCS4</strain>
    </source>
</reference>
<keyword evidence="1 6" id="KW-0645">Protease</keyword>
<reference evidence="11" key="1">
    <citation type="submission" date="2023-07" db="EMBL/GenBank/DDBJ databases">
        <title>Draft genome sequence of Agarivorans aestuarii strain ZMCS4, a CAZymes producing bacteria isolated from the marine brown algae Clodostephus spongiosus.</title>
        <authorList>
            <person name="Lorente B."/>
            <person name="Cabral C."/>
            <person name="Frias J."/>
            <person name="Faria J."/>
            <person name="Toubarro D."/>
        </authorList>
    </citation>
    <scope>NUCLEOTIDE SEQUENCE [LARGE SCALE GENOMIC DNA]</scope>
    <source>
        <strain evidence="11">ZMCS4</strain>
    </source>
</reference>
<sequence length="335" mass="36512">MIITGKVFVENSSVSRAAKLHCSDEGWIELSDELGAIRTPVAELDIAMSIGSQARTIGFSNGSRFVADESSSLNSWLDKQGQGSLVKSLERNALMIILAFVVSAAVIYAAASQGLPWLSHYLAGKVPVSISQELGERTLQQFETLGFSESEISPEQQQAIEQNFDSLVEQIDGLPMQPKLYFYRMGDEANAFALADGSIVVTDQLVELLDSPEQLNGILLHELAHVAHNDVMASLVRSALISTAVVLVVGDSSLLVDGLVSAAVLGVSLGYSREAEQQADLFACHWSKQLNLPQEQLLAGYQQLFEDHESHIPTWISSHPGDEERLERLLTCFNN</sequence>
<keyword evidence="7" id="KW-0472">Membrane</keyword>
<feature type="domain" description="DUF7092" evidence="9">
    <location>
        <begin position="3"/>
        <end position="79"/>
    </location>
</feature>
<dbReference type="CDD" id="cd07332">
    <property type="entry name" value="M48C_Oma1_like"/>
    <property type="match status" value="1"/>
</dbReference>
<dbReference type="InterPro" id="IPR001915">
    <property type="entry name" value="Peptidase_M48"/>
</dbReference>
<feature type="domain" description="Peptidase M48" evidence="8">
    <location>
        <begin position="154"/>
        <end position="330"/>
    </location>
</feature>
<proteinExistence type="inferred from homology"/>
<comment type="cofactor">
    <cofactor evidence="6">
        <name>Zn(2+)</name>
        <dbReference type="ChEBI" id="CHEBI:29105"/>
    </cofactor>
    <text evidence="6">Binds 1 zinc ion per subunit.</text>
</comment>
<keyword evidence="7" id="KW-1133">Transmembrane helix</keyword>
<evidence type="ECO:0000256" key="5">
    <source>
        <dbReference type="ARBA" id="ARBA00023049"/>
    </source>
</evidence>
<dbReference type="Gene3D" id="3.30.2010.10">
    <property type="entry name" value="Metalloproteases ('zincins'), catalytic domain"/>
    <property type="match status" value="1"/>
</dbReference>
<organism evidence="10 11">
    <name type="scientific">Agarivorans aestuarii</name>
    <dbReference type="NCBI Taxonomy" id="1563703"/>
    <lineage>
        <taxon>Bacteria</taxon>
        <taxon>Pseudomonadati</taxon>
        <taxon>Pseudomonadota</taxon>
        <taxon>Gammaproteobacteria</taxon>
        <taxon>Alteromonadales</taxon>
        <taxon>Alteromonadaceae</taxon>
        <taxon>Agarivorans</taxon>
    </lineage>
</organism>
<dbReference type="PANTHER" id="PTHR22726:SF24">
    <property type="entry name" value="M48 FAMILY METALLOPEPTIDASE"/>
    <property type="match status" value="1"/>
</dbReference>
<comment type="similarity">
    <text evidence="6">Belongs to the peptidase M48 family.</text>
</comment>
<evidence type="ECO:0000313" key="10">
    <source>
        <dbReference type="EMBL" id="MEE1674000.1"/>
    </source>
</evidence>
<dbReference type="InterPro" id="IPR051156">
    <property type="entry name" value="Mito/Outer_Membr_Metalloprot"/>
</dbReference>
<keyword evidence="7" id="KW-0812">Transmembrane</keyword>
<evidence type="ECO:0000256" key="6">
    <source>
        <dbReference type="RuleBase" id="RU003983"/>
    </source>
</evidence>
<evidence type="ECO:0000256" key="4">
    <source>
        <dbReference type="ARBA" id="ARBA00022833"/>
    </source>
</evidence>
<evidence type="ECO:0000256" key="2">
    <source>
        <dbReference type="ARBA" id="ARBA00022723"/>
    </source>
</evidence>
<evidence type="ECO:0000259" key="9">
    <source>
        <dbReference type="Pfam" id="PF23368"/>
    </source>
</evidence>
<evidence type="ECO:0000256" key="1">
    <source>
        <dbReference type="ARBA" id="ARBA00022670"/>
    </source>
</evidence>
<evidence type="ECO:0000313" key="11">
    <source>
        <dbReference type="Proteomes" id="UP001310248"/>
    </source>
</evidence>
<name>A0ABU7G3X8_9ALTE</name>
<keyword evidence="2" id="KW-0479">Metal-binding</keyword>
<evidence type="ECO:0000256" key="3">
    <source>
        <dbReference type="ARBA" id="ARBA00022801"/>
    </source>
</evidence>
<keyword evidence="4 6" id="KW-0862">Zinc</keyword>
<accession>A0ABU7G3X8</accession>
<dbReference type="RefSeq" id="WP_329775214.1">
    <property type="nucleotide sequence ID" value="NZ_JAYDYW010000006.1"/>
</dbReference>
<gene>
    <name evidence="10" type="ORF">SNR37_003428</name>
</gene>
<keyword evidence="3 6" id="KW-0378">Hydrolase</keyword>
<evidence type="ECO:0000256" key="7">
    <source>
        <dbReference type="SAM" id="Phobius"/>
    </source>
</evidence>
<dbReference type="EMBL" id="JAYDYW010000006">
    <property type="protein sequence ID" value="MEE1674000.1"/>
    <property type="molecule type" value="Genomic_DNA"/>
</dbReference>
<dbReference type="Proteomes" id="UP001310248">
    <property type="component" value="Unassembled WGS sequence"/>
</dbReference>
<feature type="transmembrane region" description="Helical" evidence="7">
    <location>
        <begin position="93"/>
        <end position="111"/>
    </location>
</feature>
<dbReference type="InterPro" id="IPR055518">
    <property type="entry name" value="DUF7092"/>
</dbReference>
<dbReference type="Pfam" id="PF23368">
    <property type="entry name" value="DUF7092"/>
    <property type="match status" value="1"/>
</dbReference>
<comment type="caution">
    <text evidence="10">The sequence shown here is derived from an EMBL/GenBank/DDBJ whole genome shotgun (WGS) entry which is preliminary data.</text>
</comment>
<dbReference type="Pfam" id="PF01435">
    <property type="entry name" value="Peptidase_M48"/>
    <property type="match status" value="1"/>
</dbReference>
<protein>
    <submittedName>
        <fullName evidence="10">M48 family metallopeptidase</fullName>
    </submittedName>
</protein>
<dbReference type="PANTHER" id="PTHR22726">
    <property type="entry name" value="METALLOENDOPEPTIDASE OMA1"/>
    <property type="match status" value="1"/>
</dbReference>